<accession>A0A8H6AW97</accession>
<evidence type="ECO:0000313" key="2">
    <source>
        <dbReference type="EMBL" id="KAF5874732.1"/>
    </source>
</evidence>
<name>A0A8H6AW97_9HELO</name>
<comment type="caution">
    <text evidence="2">The sequence shown here is derived from an EMBL/GenBank/DDBJ whole genome shotgun (WGS) entry which is preliminary data.</text>
</comment>
<dbReference type="GeneID" id="59258836"/>
<feature type="region of interest" description="Disordered" evidence="1">
    <location>
        <begin position="71"/>
        <end position="97"/>
    </location>
</feature>
<dbReference type="AlphaFoldDB" id="A0A8H6AW97"/>
<evidence type="ECO:0000313" key="3">
    <source>
        <dbReference type="Proteomes" id="UP000531561"/>
    </source>
</evidence>
<protein>
    <submittedName>
        <fullName evidence="2">Uncharacterized protein</fullName>
    </submittedName>
</protein>
<feature type="compositionally biased region" description="Basic residues" evidence="1">
    <location>
        <begin position="76"/>
        <end position="86"/>
    </location>
</feature>
<dbReference type="Proteomes" id="UP000531561">
    <property type="component" value="Unassembled WGS sequence"/>
</dbReference>
<organism evidence="2 3">
    <name type="scientific">Botrytis fragariae</name>
    <dbReference type="NCBI Taxonomy" id="1964551"/>
    <lineage>
        <taxon>Eukaryota</taxon>
        <taxon>Fungi</taxon>
        <taxon>Dikarya</taxon>
        <taxon>Ascomycota</taxon>
        <taxon>Pezizomycotina</taxon>
        <taxon>Leotiomycetes</taxon>
        <taxon>Helotiales</taxon>
        <taxon>Sclerotiniaceae</taxon>
        <taxon>Botrytis</taxon>
    </lineage>
</organism>
<sequence length="163" mass="19009">MDFCEFTWKEDQRCQCQFWMEMVYRSPKGDKKLTEKKIELIAVKAIYHQSSCCLPGPPIVDDIVLRFPEEQGPRQGWHHPQTRSRKPTVPPSQPPNPRFLLVSVNPMLREVKCSSSTPANPQLAYQLLCWSSLNNLWFVRKVWGLSPICQLLLSLWSRNPEEL</sequence>
<dbReference type="EMBL" id="JABFCT010000007">
    <property type="protein sequence ID" value="KAF5874732.1"/>
    <property type="molecule type" value="Genomic_DNA"/>
</dbReference>
<feature type="compositionally biased region" description="Pro residues" evidence="1">
    <location>
        <begin position="88"/>
        <end position="97"/>
    </location>
</feature>
<proteinExistence type="predicted"/>
<dbReference type="RefSeq" id="XP_037193678.1">
    <property type="nucleotide sequence ID" value="XM_037335144.1"/>
</dbReference>
<keyword evidence="3" id="KW-1185">Reference proteome</keyword>
<reference evidence="2 3" key="1">
    <citation type="journal article" date="2020" name="Phytopathology">
        <title>A high-quality genome resource of Botrytis fragariae, a new and rapidly spreading fungal pathogen causing strawberry gray mold in the U.S.A.</title>
        <authorList>
            <person name="Wu Y."/>
            <person name="Saski C.A."/>
            <person name="Schnabel G."/>
            <person name="Xiao S."/>
            <person name="Hu M."/>
        </authorList>
    </citation>
    <scope>NUCLEOTIDE SEQUENCE [LARGE SCALE GENOMIC DNA]</scope>
    <source>
        <strain evidence="2 3">BVB16</strain>
    </source>
</reference>
<gene>
    <name evidence="2" type="ORF">Bfra_004748</name>
</gene>
<evidence type="ECO:0000256" key="1">
    <source>
        <dbReference type="SAM" id="MobiDB-lite"/>
    </source>
</evidence>